<feature type="compositionally biased region" description="Basic and acidic residues" evidence="2">
    <location>
        <begin position="1031"/>
        <end position="1044"/>
    </location>
</feature>
<dbReference type="PROSITE" id="PS50103">
    <property type="entry name" value="ZF_C3H1"/>
    <property type="match status" value="1"/>
</dbReference>
<dbReference type="CDD" id="cd03801">
    <property type="entry name" value="GT4_PimA-like"/>
    <property type="match status" value="1"/>
</dbReference>
<keyword evidence="4" id="KW-0378">Hydrolase</keyword>
<dbReference type="OrthoDB" id="5989669at2759"/>
<sequence>MACAGMSGVTTGLREQKEQGPIDVLFLCDEWKSTKGGLTTFNRELAINFAKATTGSMKIHCYVSKSDDQDRENARRHSVNLITAKRLPGIDDPLDWLKIPPSELPHPDIVIGHGRKFGAPAFFIVQATKCKWLQFVHVFCEDIGKYKAATTDGTDVIEENEKKHKREIELCKAAHVFVAVGRRLQRKYSRSLLDVEVEIITPGTFENFASETRLVSDKSVFKVLLVGRANFEDLTLKGYDIIADAIGILGKAFELTFVGASTGEYKKIQEWFLNKSRIDLNQLTIRGYSCAQDDIKSNLHQSDLVTLPSRTDGFGLVALEAISAGIPILVASECGIAEALREVEKGKSAIVEPDRHVEQWVERIRQLASQSPEKRQTNATLLRENYQKKYPWQTQCNRFKGMIQQALETTNVLDVTVDVDNMETRKGDMQNTGTASSKVELSEYHRSPQPGANVMPTGGAKPPGTEDGRLINDTSTEKVLHEIALRYLKILDRLWDHYLSGYLGKMVQDCFVTEDILQELNLVKLKLKTTMEEEEYKICRVYLEKHSFRGAGGSLKSHSLGFTSRDPIKQEVGDVKTGMEQSYLIMKEESGQQKETHERKFRGGMEAEKIRMKISKQIERDKYQEQKQHEKVKLAGNQSRPSFDVVVAMEALRSKRVTSEKQVKLKEAIGSGARPKERKRKERSKKTKVKEAYVNDTVIENLRTSYKKSSSKQPYSFTLARGFSRDYGETFVKQEVLQENLLPLLDDKGVQAKSDSSDGGEIAGALVETDPGWTVVTPRGQNGRPPIQTKFRSVGLDNKAQEWRKLESHWKSARDWSSLPRSNEISRRSTLPSKHNSETGGERFANETSVGIGLQSTKALPNSVFSICNHFLQENRRRGNYKHPTPCSKCSKDSSKLLFGVWRSFKKEWQIMRPYPKRLNLKTPFRLCWHFSNGRNCPKSPCSFAHGQEELEFWTVERELESGTFSKIDTDGRPRQEVEPENFPKPQELIKGSLVFRHTAEKKLRPPEKSANPGEVERRSSMGCKSGEIPTTRKEEHNEPHTESRLSNWQRLDPKLNESQREVIKRILAPEDLSSPLMVFGPFGTGKTFTLNQAVRELVTREGNRVLLCTHTNRAADIHVKLSHKYLTEQNGLKATRPLRIYQTKRRLNADLEIAKRYGLIRNGAYVLPTREDMILHRVVITTLAVSRHLLELRINNGFFTHILIDEAYQAPEPEALTPLALAGPNTKVVFTGDHMQMGANLEEQLCNPVAAEWPSLENNLSEETYKAPLVGHWVVHCVIRRAAFSKENTLLVVEMDFHQSASKFPDELLNGGQLSTVTIIHRSLPN</sequence>
<dbReference type="SUPFAM" id="SSF52540">
    <property type="entry name" value="P-loop containing nucleoside triphosphate hydrolases"/>
    <property type="match status" value="1"/>
</dbReference>
<gene>
    <name evidence="4" type="primary">HELZ</name>
    <name evidence="4" type="ORF">AWC38_SpisGene3262</name>
</gene>
<evidence type="ECO:0000256" key="1">
    <source>
        <dbReference type="PROSITE-ProRule" id="PRU00723"/>
    </source>
</evidence>
<feature type="region of interest" description="Disordered" evidence="2">
    <location>
        <begin position="447"/>
        <end position="471"/>
    </location>
</feature>
<organism evidence="4 5">
    <name type="scientific">Stylophora pistillata</name>
    <name type="common">Smooth cauliflower coral</name>
    <dbReference type="NCBI Taxonomy" id="50429"/>
    <lineage>
        <taxon>Eukaryota</taxon>
        <taxon>Metazoa</taxon>
        <taxon>Cnidaria</taxon>
        <taxon>Anthozoa</taxon>
        <taxon>Hexacorallia</taxon>
        <taxon>Scleractinia</taxon>
        <taxon>Astrocoeniina</taxon>
        <taxon>Pocilloporidae</taxon>
        <taxon>Stylophora</taxon>
    </lineage>
</organism>
<evidence type="ECO:0000313" key="5">
    <source>
        <dbReference type="Proteomes" id="UP000225706"/>
    </source>
</evidence>
<feature type="zinc finger region" description="C3H1-type" evidence="1">
    <location>
        <begin position="922"/>
        <end position="949"/>
    </location>
</feature>
<dbReference type="GO" id="GO:0004386">
    <property type="term" value="F:helicase activity"/>
    <property type="evidence" value="ECO:0007669"/>
    <property type="project" value="UniProtKB-KW"/>
</dbReference>
<keyword evidence="5" id="KW-1185">Reference proteome</keyword>
<keyword evidence="4" id="KW-0347">Helicase</keyword>
<dbReference type="GO" id="GO:0043186">
    <property type="term" value="C:P granule"/>
    <property type="evidence" value="ECO:0007669"/>
    <property type="project" value="TreeGrafter"/>
</dbReference>
<comment type="caution">
    <text evidence="4">The sequence shown here is derived from an EMBL/GenBank/DDBJ whole genome shotgun (WGS) entry which is preliminary data.</text>
</comment>
<keyword evidence="1" id="KW-0479">Metal-binding</keyword>
<dbReference type="EMBL" id="LSMT01000030">
    <property type="protein sequence ID" value="PFX31900.1"/>
    <property type="molecule type" value="Genomic_DNA"/>
</dbReference>
<dbReference type="Proteomes" id="UP000225706">
    <property type="component" value="Unassembled WGS sequence"/>
</dbReference>
<proteinExistence type="predicted"/>
<dbReference type="InterPro" id="IPR045055">
    <property type="entry name" value="DNA2/NAM7-like"/>
</dbReference>
<keyword evidence="4" id="KW-0067">ATP-binding</keyword>
<dbReference type="InterPro" id="IPR027417">
    <property type="entry name" value="P-loop_NTPase"/>
</dbReference>
<dbReference type="InterPro" id="IPR000571">
    <property type="entry name" value="Znf_CCCH"/>
</dbReference>
<evidence type="ECO:0000313" key="4">
    <source>
        <dbReference type="EMBL" id="PFX31900.1"/>
    </source>
</evidence>
<dbReference type="Pfam" id="PF20706">
    <property type="entry name" value="GT4-conflict"/>
    <property type="match status" value="1"/>
</dbReference>
<dbReference type="PANTHER" id="PTHR10887">
    <property type="entry name" value="DNA2/NAM7 HELICASE FAMILY"/>
    <property type="match status" value="1"/>
</dbReference>
<dbReference type="Gene3D" id="3.40.50.300">
    <property type="entry name" value="P-loop containing nucleotide triphosphate hydrolases"/>
    <property type="match status" value="1"/>
</dbReference>
<dbReference type="GO" id="GO:0035194">
    <property type="term" value="P:regulatory ncRNA-mediated post-transcriptional gene silencing"/>
    <property type="evidence" value="ECO:0007669"/>
    <property type="project" value="TreeGrafter"/>
</dbReference>
<keyword evidence="4" id="KW-0547">Nucleotide-binding</keyword>
<feature type="region of interest" description="Disordered" evidence="2">
    <location>
        <begin position="1000"/>
        <end position="1047"/>
    </location>
</feature>
<feature type="non-terminal residue" evidence="4">
    <location>
        <position position="1327"/>
    </location>
</feature>
<feature type="compositionally biased region" description="Basic residues" evidence="2">
    <location>
        <begin position="676"/>
        <end position="688"/>
    </location>
</feature>
<feature type="compositionally biased region" description="Polar residues" evidence="2">
    <location>
        <begin position="821"/>
        <end position="834"/>
    </location>
</feature>
<accession>A0A2B4SSL8</accession>
<feature type="domain" description="C3H1-type" evidence="3">
    <location>
        <begin position="922"/>
        <end position="949"/>
    </location>
</feature>
<keyword evidence="1" id="KW-0862">Zinc</keyword>
<dbReference type="PANTHER" id="PTHR10887:SF365">
    <property type="entry name" value="HELICASE WITH ZINC FINGER DOMAIN-RELATED"/>
    <property type="match status" value="1"/>
</dbReference>
<name>A0A2B4SSL8_STYPI</name>
<dbReference type="Gene3D" id="3.40.50.2000">
    <property type="entry name" value="Glycogen Phosphorylase B"/>
    <property type="match status" value="1"/>
</dbReference>
<feature type="region of interest" description="Disordered" evidence="2">
    <location>
        <begin position="667"/>
        <end position="689"/>
    </location>
</feature>
<dbReference type="SUPFAM" id="SSF53756">
    <property type="entry name" value="UDP-Glycosyltransferase/glycogen phosphorylase"/>
    <property type="match status" value="1"/>
</dbReference>
<feature type="region of interest" description="Disordered" evidence="2">
    <location>
        <begin position="821"/>
        <end position="843"/>
    </location>
</feature>
<dbReference type="GO" id="GO:0005829">
    <property type="term" value="C:cytosol"/>
    <property type="evidence" value="ECO:0007669"/>
    <property type="project" value="TreeGrafter"/>
</dbReference>
<evidence type="ECO:0000256" key="2">
    <source>
        <dbReference type="SAM" id="MobiDB-lite"/>
    </source>
</evidence>
<dbReference type="InterPro" id="IPR041677">
    <property type="entry name" value="DNA2/NAM7_AAA_11"/>
</dbReference>
<protein>
    <submittedName>
        <fullName evidence="4">Putative helicase with zinc finger domain</fullName>
    </submittedName>
</protein>
<dbReference type="GO" id="GO:0008270">
    <property type="term" value="F:zinc ion binding"/>
    <property type="evidence" value="ECO:0007669"/>
    <property type="project" value="UniProtKB-KW"/>
</dbReference>
<keyword evidence="1" id="KW-0863">Zinc-finger</keyword>
<reference evidence="5" key="1">
    <citation type="journal article" date="2017" name="bioRxiv">
        <title>Comparative analysis of the genomes of Stylophora pistillata and Acropora digitifera provides evidence for extensive differences between species of corals.</title>
        <authorList>
            <person name="Voolstra C.R."/>
            <person name="Li Y."/>
            <person name="Liew Y.J."/>
            <person name="Baumgarten S."/>
            <person name="Zoccola D."/>
            <person name="Flot J.-F."/>
            <person name="Tambutte S."/>
            <person name="Allemand D."/>
            <person name="Aranda M."/>
        </authorList>
    </citation>
    <scope>NUCLEOTIDE SEQUENCE [LARGE SCALE GENOMIC DNA]</scope>
</reference>
<evidence type="ECO:0000259" key="3">
    <source>
        <dbReference type="PROSITE" id="PS50103"/>
    </source>
</evidence>
<dbReference type="Pfam" id="PF13086">
    <property type="entry name" value="AAA_11"/>
    <property type="match status" value="2"/>
</dbReference>